<dbReference type="PANTHER" id="PTHR31407:SF38">
    <property type="entry name" value="PSBP DOMAIN-CONTAINING PROTEIN 4, CHLOROPLASTIC"/>
    <property type="match status" value="1"/>
</dbReference>
<dbReference type="PANTHER" id="PTHR31407">
    <property type="match status" value="1"/>
</dbReference>
<evidence type="ECO:0000313" key="4">
    <source>
        <dbReference type="Proteomes" id="UP001491310"/>
    </source>
</evidence>
<feature type="chain" id="PRO_5045363670" description="PsbP C-terminal domain-containing protein" evidence="1">
    <location>
        <begin position="19"/>
        <end position="208"/>
    </location>
</feature>
<name>A0ABR2YKV7_9CHLO</name>
<dbReference type="Proteomes" id="UP001491310">
    <property type="component" value="Unassembled WGS sequence"/>
</dbReference>
<dbReference type="Pfam" id="PF01789">
    <property type="entry name" value="PsbP"/>
    <property type="match status" value="1"/>
</dbReference>
<keyword evidence="1" id="KW-0732">Signal</keyword>
<dbReference type="Gene3D" id="3.40.1000.10">
    <property type="entry name" value="Mog1/PsbP, alpha/beta/alpha sandwich"/>
    <property type="match status" value="1"/>
</dbReference>
<accession>A0ABR2YKV7</accession>
<dbReference type="EMBL" id="JALJOT010000009">
    <property type="protein sequence ID" value="KAK9907470.1"/>
    <property type="molecule type" value="Genomic_DNA"/>
</dbReference>
<organism evidence="3 4">
    <name type="scientific">Coccomyxa subellipsoidea</name>
    <dbReference type="NCBI Taxonomy" id="248742"/>
    <lineage>
        <taxon>Eukaryota</taxon>
        <taxon>Viridiplantae</taxon>
        <taxon>Chlorophyta</taxon>
        <taxon>core chlorophytes</taxon>
        <taxon>Trebouxiophyceae</taxon>
        <taxon>Trebouxiophyceae incertae sedis</taxon>
        <taxon>Coccomyxaceae</taxon>
        <taxon>Coccomyxa</taxon>
    </lineage>
</organism>
<proteinExistence type="predicted"/>
<evidence type="ECO:0000259" key="2">
    <source>
        <dbReference type="Pfam" id="PF01789"/>
    </source>
</evidence>
<feature type="signal peptide" evidence="1">
    <location>
        <begin position="1"/>
        <end position="18"/>
    </location>
</feature>
<keyword evidence="4" id="KW-1185">Reference proteome</keyword>
<reference evidence="3 4" key="1">
    <citation type="journal article" date="2024" name="Nat. Commun.">
        <title>Phylogenomics reveals the evolutionary origins of lichenization in chlorophyte algae.</title>
        <authorList>
            <person name="Puginier C."/>
            <person name="Libourel C."/>
            <person name="Otte J."/>
            <person name="Skaloud P."/>
            <person name="Haon M."/>
            <person name="Grisel S."/>
            <person name="Petersen M."/>
            <person name="Berrin J.G."/>
            <person name="Delaux P.M."/>
            <person name="Dal Grande F."/>
            <person name="Keller J."/>
        </authorList>
    </citation>
    <scope>NUCLEOTIDE SEQUENCE [LARGE SCALE GENOMIC DNA]</scope>
    <source>
        <strain evidence="3 4">SAG 216-7</strain>
    </source>
</reference>
<protein>
    <recommendedName>
        <fullName evidence="2">PsbP C-terminal domain-containing protein</fullName>
    </recommendedName>
</protein>
<dbReference type="SUPFAM" id="SSF55724">
    <property type="entry name" value="Mog1p/PsbP-like"/>
    <property type="match status" value="1"/>
</dbReference>
<sequence length="208" mass="22715">MSATALASGVLHLQPALAVQGLTAGRIPGLSSPDGDGWLTYVRPEGKSGGHGVGWSEIPRYSFKVPKGWEESPVSIADLGGTEIDLRFSNKDQGSLAVVVAPLLRFIDVGFNADVRIEEIGPPEKLISGFAPELFGSPLSDDDVMGQTIAKKKNLTYYRWELKPHRLVAATAYKNRMFLIAIQANGRQWRKAESDLRHVQESFDIVQA</sequence>
<feature type="domain" description="PsbP C-terminal" evidence="2">
    <location>
        <begin position="60"/>
        <end position="205"/>
    </location>
</feature>
<evidence type="ECO:0000256" key="1">
    <source>
        <dbReference type="SAM" id="SignalP"/>
    </source>
</evidence>
<dbReference type="InterPro" id="IPR002683">
    <property type="entry name" value="PsbP_C"/>
</dbReference>
<gene>
    <name evidence="3" type="ORF">WJX75_004198</name>
</gene>
<dbReference type="InterPro" id="IPR016123">
    <property type="entry name" value="Mog1/PsbP_a/b/a-sand"/>
</dbReference>
<evidence type="ECO:0000313" key="3">
    <source>
        <dbReference type="EMBL" id="KAK9907470.1"/>
    </source>
</evidence>
<comment type="caution">
    <text evidence="3">The sequence shown here is derived from an EMBL/GenBank/DDBJ whole genome shotgun (WGS) entry which is preliminary data.</text>
</comment>